<keyword evidence="3" id="KW-1185">Reference proteome</keyword>
<dbReference type="RefSeq" id="YP_010754513.1">
    <property type="nucleotide sequence ID" value="NC_073461.1"/>
</dbReference>
<protein>
    <submittedName>
        <fullName evidence="2">Membrane protein</fullName>
    </submittedName>
</protein>
<dbReference type="Proteomes" id="UP000326486">
    <property type="component" value="Segment"/>
</dbReference>
<organism evidence="2 3">
    <name type="scientific">Streptomyces phage Gilgamesh</name>
    <dbReference type="NCBI Taxonomy" id="2599890"/>
    <lineage>
        <taxon>Viruses</taxon>
        <taxon>Duplodnaviria</taxon>
        <taxon>Heunggongvirae</taxon>
        <taxon>Uroviricota</taxon>
        <taxon>Caudoviricetes</taxon>
        <taxon>Gilgameshvirus</taxon>
        <taxon>Gilgameshvirus gilgamesh</taxon>
    </lineage>
</organism>
<name>A0A5J6TTJ6_9CAUD</name>
<dbReference type="GeneID" id="80019107"/>
<dbReference type="EMBL" id="MN234216">
    <property type="protein sequence ID" value="QFG13237.1"/>
    <property type="molecule type" value="Genomic_DNA"/>
</dbReference>
<evidence type="ECO:0000256" key="1">
    <source>
        <dbReference type="SAM" id="Phobius"/>
    </source>
</evidence>
<evidence type="ECO:0000313" key="2">
    <source>
        <dbReference type="EMBL" id="QFG13237.1"/>
    </source>
</evidence>
<dbReference type="KEGG" id="vg:80019107"/>
<accession>A0A5J6TTJ6</accession>
<reference evidence="2 3" key="1">
    <citation type="submission" date="2019-07" db="EMBL/GenBank/DDBJ databases">
        <authorList>
            <person name="Almisry A."/>
            <person name="Mousa M."/>
            <person name="Gordon L.L."/>
            <person name="Lee M."/>
            <person name="Mandava P."/>
            <person name="Moxley J.T."/>
            <person name="Shaffer C.D."/>
            <person name="Weston-Hafer K.A."/>
            <person name="Garlena R.A."/>
            <person name="Russell D.A."/>
            <person name="Pope W.H."/>
            <person name="Jacobs-Sera D."/>
            <person name="Hatfull G.F."/>
        </authorList>
    </citation>
    <scope>NUCLEOTIDE SEQUENCE [LARGE SCALE GENOMIC DNA]</scope>
</reference>
<keyword evidence="1" id="KW-1133">Transmembrane helix</keyword>
<sequence>MVRGVTTQRTSRALAREAAGLCLTAFGVLGVLVALGALHWAAGLNAALGGLVVAALSLTPGPDAPRYAHVARWAVCGLAYSGATVTGFVVCAPIGWIHVAAAVTATGLWLATRESEGA</sequence>
<keyword evidence="1" id="KW-0812">Transmembrane</keyword>
<keyword evidence="1" id="KW-0472">Membrane</keyword>
<gene>
    <name evidence="2" type="primary">45</name>
    <name evidence="2" type="ORF">SEA_GILGAMESH_45</name>
</gene>
<evidence type="ECO:0000313" key="3">
    <source>
        <dbReference type="Proteomes" id="UP000326486"/>
    </source>
</evidence>
<feature type="transmembrane region" description="Helical" evidence="1">
    <location>
        <begin position="21"/>
        <end position="42"/>
    </location>
</feature>
<proteinExistence type="predicted"/>